<organism evidence="1 2">
    <name type="scientific">Legionella waltersii</name>
    <dbReference type="NCBI Taxonomy" id="66969"/>
    <lineage>
        <taxon>Bacteria</taxon>
        <taxon>Pseudomonadati</taxon>
        <taxon>Pseudomonadota</taxon>
        <taxon>Gammaproteobacteria</taxon>
        <taxon>Legionellales</taxon>
        <taxon>Legionellaceae</taxon>
        <taxon>Legionella</taxon>
    </lineage>
</organism>
<dbReference type="STRING" id="66969.Lwal_0661"/>
<protein>
    <submittedName>
        <fullName evidence="1">Deoxyribodipyrimidine photolyase-related protein</fullName>
    </submittedName>
</protein>
<sequence length="512" mass="59788">MTKLCFILGDQLSESLSSLAAINKHDDMVFLCEVTEEATYVAHHPKKIAFLFSAMRHFARRLKALGYRVRYTQYEDAANAGSFEKELKRAIQEDNISEVHITHPGEWRVLQKMKTLEKQLRIALIIHEDTRFLCSIEEFNYWAKDKKQMRMEYFYRMMRQKHHLLMDGRGKPVGGAWNYDEQNRKNANHIKTFPSRLVQPIDQLTSEVLSLVEKEFSNHFGQLRPFNFAVTREQALCEANYFIEHCLVYFGDYQDAMRSNEVNLYHSKLSFYLNAGLLLPLELCLMAEDAFRQKLAPLNAAEGFIRQILGWREYVRGIYWFLMPEYASRNYFNASKPLPSLFWGKQTQMFCMNEVVRQTEVNAYSHHIQRLMITGNFALLAGLNPKEVCEWYLAVYADAYEWVELPNTLGMALYADGGMMASKPYAASGKYIQKMSNFCKSCMYNPKEVIGEKACPFNSLYWNFIDQHQDKLINNPRLHYTYLSWDKMDPEKKKTILVKAAQVLSALDAEQL</sequence>
<accession>A0A0W1ALV4</accession>
<dbReference type="InterPro" id="IPR007357">
    <property type="entry name" value="PhrB-like"/>
</dbReference>
<gene>
    <name evidence="1" type="ORF">Lwal_0661</name>
</gene>
<dbReference type="Gene3D" id="1.25.40.80">
    <property type="match status" value="1"/>
</dbReference>
<dbReference type="SUPFAM" id="SSF48173">
    <property type="entry name" value="Cryptochrome/photolyase FAD-binding domain"/>
    <property type="match status" value="1"/>
</dbReference>
<dbReference type="OrthoDB" id="5288100at2"/>
<keyword evidence="2" id="KW-1185">Reference proteome</keyword>
<dbReference type="InterPro" id="IPR014729">
    <property type="entry name" value="Rossmann-like_a/b/a_fold"/>
</dbReference>
<dbReference type="PANTHER" id="PTHR38657">
    <property type="entry name" value="SLR1343 PROTEIN"/>
    <property type="match status" value="1"/>
</dbReference>
<evidence type="ECO:0000313" key="1">
    <source>
        <dbReference type="EMBL" id="KTD82184.1"/>
    </source>
</evidence>
<dbReference type="Gene3D" id="1.10.10.1710">
    <property type="entry name" value="Deoxyribodipyrimidine photolyase-related"/>
    <property type="match status" value="1"/>
</dbReference>
<dbReference type="GO" id="GO:0016829">
    <property type="term" value="F:lyase activity"/>
    <property type="evidence" value="ECO:0007669"/>
    <property type="project" value="UniProtKB-KW"/>
</dbReference>
<proteinExistence type="predicted"/>
<reference evidence="1 2" key="1">
    <citation type="submission" date="2015-11" db="EMBL/GenBank/DDBJ databases">
        <title>Genomic analysis of 38 Legionella species identifies large and diverse effector repertoires.</title>
        <authorList>
            <person name="Burstein D."/>
            <person name="Amaro F."/>
            <person name="Zusman T."/>
            <person name="Lifshitz Z."/>
            <person name="Cohen O."/>
            <person name="Gilbert J.A."/>
            <person name="Pupko T."/>
            <person name="Shuman H.A."/>
            <person name="Segal G."/>
        </authorList>
    </citation>
    <scope>NUCLEOTIDE SEQUENCE [LARGE SCALE GENOMIC DNA]</scope>
    <source>
        <strain evidence="1 2">ATCC 51914</strain>
    </source>
</reference>
<dbReference type="InterPro" id="IPR036134">
    <property type="entry name" value="Crypto/Photolyase_FAD-like_sf"/>
</dbReference>
<keyword evidence="1" id="KW-0456">Lyase</keyword>
<dbReference type="PATRIC" id="fig|66969.6.peg.718"/>
<dbReference type="PANTHER" id="PTHR38657:SF1">
    <property type="entry name" value="SLR1343 PROTEIN"/>
    <property type="match status" value="1"/>
</dbReference>
<comment type="caution">
    <text evidence="1">The sequence shown here is derived from an EMBL/GenBank/DDBJ whole genome shotgun (WGS) entry which is preliminary data.</text>
</comment>
<dbReference type="Pfam" id="PF04244">
    <property type="entry name" value="DPRP"/>
    <property type="match status" value="1"/>
</dbReference>
<dbReference type="RefSeq" id="WP_058479497.1">
    <property type="nucleotide sequence ID" value="NZ_CAAAIQ010000021.1"/>
</dbReference>
<dbReference type="InterPro" id="IPR052551">
    <property type="entry name" value="UV-DNA_repair_photolyase"/>
</dbReference>
<dbReference type="AlphaFoldDB" id="A0A0W1ALV4"/>
<dbReference type="Proteomes" id="UP000054729">
    <property type="component" value="Unassembled WGS sequence"/>
</dbReference>
<name>A0A0W1ALV4_9GAMM</name>
<dbReference type="Gene3D" id="1.10.579.10">
    <property type="entry name" value="DNA Cyclobutane Dipyrimidine Photolyase, subunit A, domain 3"/>
    <property type="match status" value="1"/>
</dbReference>
<dbReference type="Gene3D" id="3.40.50.620">
    <property type="entry name" value="HUPs"/>
    <property type="match status" value="1"/>
</dbReference>
<evidence type="ECO:0000313" key="2">
    <source>
        <dbReference type="Proteomes" id="UP000054729"/>
    </source>
</evidence>
<dbReference type="EMBL" id="LNZB01000015">
    <property type="protein sequence ID" value="KTD82184.1"/>
    <property type="molecule type" value="Genomic_DNA"/>
</dbReference>